<name>A0A317JLV3_9BACT</name>
<organism evidence="3 4">
    <name type="scientific">Candidatus Cerribacteria bacterium 'Amazon FNV 2010 28 9'</name>
    <dbReference type="NCBI Taxonomy" id="2081795"/>
    <lineage>
        <taxon>Bacteria</taxon>
        <taxon>Candidatus Cerribacteria</taxon>
    </lineage>
</organism>
<dbReference type="AlphaFoldDB" id="A0A317JLV3"/>
<reference evidence="3 4" key="1">
    <citation type="submission" date="2018-02" db="EMBL/GenBank/DDBJ databases">
        <title>Genomic Reconstructions from Amazon Rainforest and Pasture Soil Reveal Novel Insights into the Physiology of Candidate Phyla in Tropical Sites.</title>
        <authorList>
            <person name="Kroeger M.E."/>
            <person name="Delmont T."/>
            <person name="Eren A.M."/>
            <person name="Guo J."/>
            <person name="Meyer K.M."/>
            <person name="Khan K."/>
            <person name="Rodrigues J.L.M."/>
            <person name="Bohannan B.J.M."/>
            <person name="Tringe S."/>
            <person name="Borges C.D."/>
            <person name="Tiedje J."/>
            <person name="Tsai S.M."/>
            <person name="Nusslein K."/>
        </authorList>
    </citation>
    <scope>NUCLEOTIDE SEQUENCE [LARGE SCALE GENOMIC DNA]</scope>
    <source>
        <strain evidence="3">Amazon FNV 2010 28 9</strain>
    </source>
</reference>
<keyword evidence="1" id="KW-0175">Coiled coil</keyword>
<feature type="compositionally biased region" description="Pro residues" evidence="2">
    <location>
        <begin position="16"/>
        <end position="28"/>
    </location>
</feature>
<evidence type="ECO:0000313" key="3">
    <source>
        <dbReference type="EMBL" id="PWU22573.1"/>
    </source>
</evidence>
<evidence type="ECO:0000313" key="4">
    <source>
        <dbReference type="Proteomes" id="UP000246104"/>
    </source>
</evidence>
<evidence type="ECO:0000256" key="2">
    <source>
        <dbReference type="SAM" id="MobiDB-lite"/>
    </source>
</evidence>
<dbReference type="Proteomes" id="UP000246104">
    <property type="component" value="Unassembled WGS sequence"/>
</dbReference>
<gene>
    <name evidence="3" type="ORF">C5B42_05625</name>
</gene>
<feature type="region of interest" description="Disordered" evidence="2">
    <location>
        <begin position="1"/>
        <end position="31"/>
    </location>
</feature>
<protein>
    <submittedName>
        <fullName evidence="3">Uncharacterized protein</fullName>
    </submittedName>
</protein>
<comment type="caution">
    <text evidence="3">The sequence shown here is derived from an EMBL/GenBank/DDBJ whole genome shotgun (WGS) entry which is preliminary data.</text>
</comment>
<proteinExistence type="predicted"/>
<sequence length="618" mass="71036">MADRPTDKDTFVIPPDSLPEPPTPPKKMPPVYSQIISGRTRRDEERILRENEEAARVMDKYTRDRYKQASLGGETASLPRTNAQVSYEPPAADQASGRFLEETGRVRTEVGTRVQRTIDSWKAYDFGKDLNASRGSLTRTNVDKLVGREVGVRAVREQEEEQDEKRVLRMMRFRAAYMVDVDDVVEQVTKQIRLNQLFNQVAKSQSDVEANVERTIDNSLGSYELQAKRRVEATIQTLKEWFVANISPEAFLEGEKTPKAVIEQCLTQLRRENSIDLRRFPWLMDFFYDLMQTEGGGFVEFEDKEGNALTKPPQEYDRTFPVYVYIDKTFVPYVKDLVAVAVHEASNVQRERLDREKREARLQAVRMRARQTADVLRDVPAKTGDVIREARPYVETAARAAKLGTEVAAAQIGKVPGWLERRRAHQEHQRRLNEAYAFLGRGHVSEKTAEQFNRIQQEWVDLPADQFSILEQALTDLHDPRQDAGTTQEVTVAVDRRGFRDREASVENRKLFEEMLHFLHDRKGLLGKKDAFRGPILRVGDFGYTYHLKPQHHLSPQAHEAMRKHLQDTNDAVQAILLAMEEMRDAQGLGKAVVDSDLSKIPDFLTRRKKSRGKPKHR</sequence>
<feature type="compositionally biased region" description="Basic and acidic residues" evidence="2">
    <location>
        <begin position="1"/>
        <end position="10"/>
    </location>
</feature>
<feature type="coiled-coil region" evidence="1">
    <location>
        <begin position="343"/>
        <end position="370"/>
    </location>
</feature>
<evidence type="ECO:0000256" key="1">
    <source>
        <dbReference type="SAM" id="Coils"/>
    </source>
</evidence>
<dbReference type="EMBL" id="PSRQ01000061">
    <property type="protein sequence ID" value="PWU22573.1"/>
    <property type="molecule type" value="Genomic_DNA"/>
</dbReference>
<accession>A0A317JLV3</accession>